<proteinExistence type="predicted"/>
<dbReference type="InterPro" id="IPR001138">
    <property type="entry name" value="Zn2Cys6_DnaBD"/>
</dbReference>
<evidence type="ECO:0000256" key="7">
    <source>
        <dbReference type="SAM" id="MobiDB-lite"/>
    </source>
</evidence>
<dbReference type="GO" id="GO:0008270">
    <property type="term" value="F:zinc ion binding"/>
    <property type="evidence" value="ECO:0007669"/>
    <property type="project" value="InterPro"/>
</dbReference>
<dbReference type="CDD" id="cd00067">
    <property type="entry name" value="GAL4"/>
    <property type="match status" value="1"/>
</dbReference>
<evidence type="ECO:0000256" key="6">
    <source>
        <dbReference type="ARBA" id="ARBA00023242"/>
    </source>
</evidence>
<feature type="compositionally biased region" description="Low complexity" evidence="7">
    <location>
        <begin position="517"/>
        <end position="527"/>
    </location>
</feature>
<evidence type="ECO:0000256" key="2">
    <source>
        <dbReference type="ARBA" id="ARBA00022833"/>
    </source>
</evidence>
<name>A0AAE0NES6_9PEZI</name>
<feature type="domain" description="Zn(2)-C6 fungal-type" evidence="8">
    <location>
        <begin position="193"/>
        <end position="222"/>
    </location>
</feature>
<dbReference type="PANTHER" id="PTHR47659:SF4">
    <property type="entry name" value="ZN(II)2CYS6 TRANSCRIPTION FACTOR (EUROFUNG)"/>
    <property type="match status" value="1"/>
</dbReference>
<dbReference type="EMBL" id="JAULSN010000002">
    <property type="protein sequence ID" value="KAK3380111.1"/>
    <property type="molecule type" value="Genomic_DNA"/>
</dbReference>
<comment type="caution">
    <text evidence="9">The sequence shown here is derived from an EMBL/GenBank/DDBJ whole genome shotgun (WGS) entry which is preliminary data.</text>
</comment>
<dbReference type="InterPro" id="IPR050335">
    <property type="entry name" value="ERT1_acuK_gluconeogen_tf"/>
</dbReference>
<feature type="region of interest" description="Disordered" evidence="7">
    <location>
        <begin position="457"/>
        <end position="615"/>
    </location>
</feature>
<dbReference type="InterPro" id="IPR036864">
    <property type="entry name" value="Zn2-C6_fun-type_DNA-bd_sf"/>
</dbReference>
<keyword evidence="5" id="KW-0804">Transcription</keyword>
<keyword evidence="3" id="KW-0805">Transcription regulation</keyword>
<keyword evidence="2" id="KW-0862">Zinc</keyword>
<keyword evidence="4" id="KW-0238">DNA-binding</keyword>
<evidence type="ECO:0000256" key="4">
    <source>
        <dbReference type="ARBA" id="ARBA00023125"/>
    </source>
</evidence>
<dbReference type="Pfam" id="PF00172">
    <property type="entry name" value="Zn_clus"/>
    <property type="match status" value="1"/>
</dbReference>
<dbReference type="Gene3D" id="4.10.240.10">
    <property type="entry name" value="Zn(2)-C6 fungal-type DNA-binding domain"/>
    <property type="match status" value="1"/>
</dbReference>
<evidence type="ECO:0000256" key="3">
    <source>
        <dbReference type="ARBA" id="ARBA00023015"/>
    </source>
</evidence>
<evidence type="ECO:0000256" key="5">
    <source>
        <dbReference type="ARBA" id="ARBA00023163"/>
    </source>
</evidence>
<feature type="compositionally biased region" description="Low complexity" evidence="7">
    <location>
        <begin position="470"/>
        <end position="485"/>
    </location>
</feature>
<sequence>MQAVDYCGGDSRVSLGKRRGVSDLARFPLDLTWARADSESAARLRSYPSPPMSGSPPLPPKSSQEAAERSLEAYQATTHDVYRGIPATTRGDERVQASAPLPPRPFPPDAPERIPYPFYRSEGSVNRPLTYPQHHPQLTPQPTYLPAPGPGVTTGPLPTPQAYPVPPHHPMQEPMHQTSPKPQRKTKGHVASACVPCKKAHLRCDAQRPCSRCLTNGKEEACIDVQHRKRGRPRLRDEREAKFDGPRFGSAVDAMRRPIQSLYSPGSSIGMAYDENIRRTQSYRVLKSQPAETIAPRFPDRGSASDANIFPAPLSISTRPPELAAFLTVDFEFAKWSSTFLDAIGRQSLNGFKLADLLAPGDREKASSLQQMVHNDQKRKDPTYLPPILGMGKEERVIQALGFSSEEISSYPLDWHEVVTFVGHDGQARQVSMQMGLVKKESVYFVVVVLSLPTRQFQYPTPSPNPREMSYSYQSLQQPYSQPTPVSATFDPRGSRPGDGGYGPRQAAAPGAPPPLMSGLSPGLPSSYTASPSRPDYPVPGPPYQVPRSELHTAIHAPQPQGVPYQLPPIRNQHPNASQQEPSYQPRAERSRVDIGGLLDRSGPPNPQQQHRQQQ</sequence>
<dbReference type="SMART" id="SM00066">
    <property type="entry name" value="GAL4"/>
    <property type="match status" value="1"/>
</dbReference>
<dbReference type="PROSITE" id="PS00463">
    <property type="entry name" value="ZN2_CY6_FUNGAL_1"/>
    <property type="match status" value="1"/>
</dbReference>
<evidence type="ECO:0000256" key="1">
    <source>
        <dbReference type="ARBA" id="ARBA00022723"/>
    </source>
</evidence>
<dbReference type="GO" id="GO:0003677">
    <property type="term" value="F:DNA binding"/>
    <property type="evidence" value="ECO:0007669"/>
    <property type="project" value="UniProtKB-KW"/>
</dbReference>
<feature type="compositionally biased region" description="Pro residues" evidence="7">
    <location>
        <begin position="48"/>
        <end position="60"/>
    </location>
</feature>
<reference evidence="9" key="2">
    <citation type="submission" date="2023-06" db="EMBL/GenBank/DDBJ databases">
        <authorList>
            <consortium name="Lawrence Berkeley National Laboratory"/>
            <person name="Haridas S."/>
            <person name="Hensen N."/>
            <person name="Bonometti L."/>
            <person name="Westerberg I."/>
            <person name="Brannstrom I.O."/>
            <person name="Guillou S."/>
            <person name="Cros-Aarteil S."/>
            <person name="Calhoun S."/>
            <person name="Kuo A."/>
            <person name="Mondo S."/>
            <person name="Pangilinan J."/>
            <person name="Riley R."/>
            <person name="Labutti K."/>
            <person name="Andreopoulos B."/>
            <person name="Lipzen A."/>
            <person name="Chen C."/>
            <person name="Yanf M."/>
            <person name="Daum C."/>
            <person name="Ng V."/>
            <person name="Clum A."/>
            <person name="Steindorff A."/>
            <person name="Ohm R."/>
            <person name="Martin F."/>
            <person name="Silar P."/>
            <person name="Natvig D."/>
            <person name="Lalanne C."/>
            <person name="Gautier V."/>
            <person name="Ament-Velasquez S.L."/>
            <person name="Kruys A."/>
            <person name="Hutchinson M.I."/>
            <person name="Powell A.J."/>
            <person name="Barry K."/>
            <person name="Miller A.N."/>
            <person name="Grigoriev I.V."/>
            <person name="Debuchy R."/>
            <person name="Gladieux P."/>
            <person name="Thoren M.H."/>
            <person name="Johannesson H."/>
        </authorList>
    </citation>
    <scope>NUCLEOTIDE SEQUENCE</scope>
    <source>
        <strain evidence="9">CBS 958.72</strain>
    </source>
</reference>
<feature type="compositionally biased region" description="Pro residues" evidence="7">
    <location>
        <begin position="535"/>
        <end position="545"/>
    </location>
</feature>
<dbReference type="AlphaFoldDB" id="A0AAE0NES6"/>
<dbReference type="SUPFAM" id="SSF57701">
    <property type="entry name" value="Zn2/Cys6 DNA-binding domain"/>
    <property type="match status" value="1"/>
</dbReference>
<keyword evidence="1" id="KW-0479">Metal-binding</keyword>
<accession>A0AAE0NES6</accession>
<evidence type="ECO:0000313" key="10">
    <source>
        <dbReference type="Proteomes" id="UP001287356"/>
    </source>
</evidence>
<keyword evidence="10" id="KW-1185">Reference proteome</keyword>
<keyword evidence="6" id="KW-0539">Nucleus</keyword>
<reference evidence="9" key="1">
    <citation type="journal article" date="2023" name="Mol. Phylogenet. Evol.">
        <title>Genome-scale phylogeny and comparative genomics of the fungal order Sordariales.</title>
        <authorList>
            <person name="Hensen N."/>
            <person name="Bonometti L."/>
            <person name="Westerberg I."/>
            <person name="Brannstrom I.O."/>
            <person name="Guillou S."/>
            <person name="Cros-Aarteil S."/>
            <person name="Calhoun S."/>
            <person name="Haridas S."/>
            <person name="Kuo A."/>
            <person name="Mondo S."/>
            <person name="Pangilinan J."/>
            <person name="Riley R."/>
            <person name="LaButti K."/>
            <person name="Andreopoulos B."/>
            <person name="Lipzen A."/>
            <person name="Chen C."/>
            <person name="Yan M."/>
            <person name="Daum C."/>
            <person name="Ng V."/>
            <person name="Clum A."/>
            <person name="Steindorff A."/>
            <person name="Ohm R.A."/>
            <person name="Martin F."/>
            <person name="Silar P."/>
            <person name="Natvig D.O."/>
            <person name="Lalanne C."/>
            <person name="Gautier V."/>
            <person name="Ament-Velasquez S.L."/>
            <person name="Kruys A."/>
            <person name="Hutchinson M.I."/>
            <person name="Powell A.J."/>
            <person name="Barry K."/>
            <person name="Miller A.N."/>
            <person name="Grigoriev I.V."/>
            <person name="Debuchy R."/>
            <person name="Gladieux P."/>
            <person name="Hiltunen Thoren M."/>
            <person name="Johannesson H."/>
        </authorList>
    </citation>
    <scope>NUCLEOTIDE SEQUENCE</scope>
    <source>
        <strain evidence="9">CBS 958.72</strain>
    </source>
</reference>
<dbReference type="PANTHER" id="PTHR47659">
    <property type="entry name" value="ZN(II)2CYS6 TRANSCRIPTION FACTOR (EUROFUNG)-RELATED"/>
    <property type="match status" value="1"/>
</dbReference>
<evidence type="ECO:0000259" key="8">
    <source>
        <dbReference type="PROSITE" id="PS50048"/>
    </source>
</evidence>
<dbReference type="GO" id="GO:0000981">
    <property type="term" value="F:DNA-binding transcription factor activity, RNA polymerase II-specific"/>
    <property type="evidence" value="ECO:0007669"/>
    <property type="project" value="InterPro"/>
</dbReference>
<dbReference type="Proteomes" id="UP001287356">
    <property type="component" value="Unassembled WGS sequence"/>
</dbReference>
<feature type="region of interest" description="Disordered" evidence="7">
    <location>
        <begin position="88"/>
        <end position="110"/>
    </location>
</feature>
<feature type="region of interest" description="Disordered" evidence="7">
    <location>
        <begin position="167"/>
        <end position="186"/>
    </location>
</feature>
<feature type="region of interest" description="Disordered" evidence="7">
    <location>
        <begin position="38"/>
        <end position="70"/>
    </location>
</feature>
<feature type="compositionally biased region" description="Pro residues" evidence="7">
    <location>
        <begin position="100"/>
        <end position="109"/>
    </location>
</feature>
<gene>
    <name evidence="9" type="ORF">B0T24DRAFT_183060</name>
</gene>
<dbReference type="PROSITE" id="PS50048">
    <property type="entry name" value="ZN2_CY6_FUNGAL_2"/>
    <property type="match status" value="1"/>
</dbReference>
<protein>
    <recommendedName>
        <fullName evidence="8">Zn(2)-C6 fungal-type domain-containing protein</fullName>
    </recommendedName>
</protein>
<feature type="compositionally biased region" description="Polar residues" evidence="7">
    <location>
        <begin position="573"/>
        <end position="583"/>
    </location>
</feature>
<organism evidence="9 10">
    <name type="scientific">Lasiosphaeria ovina</name>
    <dbReference type="NCBI Taxonomy" id="92902"/>
    <lineage>
        <taxon>Eukaryota</taxon>
        <taxon>Fungi</taxon>
        <taxon>Dikarya</taxon>
        <taxon>Ascomycota</taxon>
        <taxon>Pezizomycotina</taxon>
        <taxon>Sordariomycetes</taxon>
        <taxon>Sordariomycetidae</taxon>
        <taxon>Sordariales</taxon>
        <taxon>Lasiosphaeriaceae</taxon>
        <taxon>Lasiosphaeria</taxon>
    </lineage>
</organism>
<evidence type="ECO:0000313" key="9">
    <source>
        <dbReference type="EMBL" id="KAK3380111.1"/>
    </source>
</evidence>